<evidence type="ECO:0000256" key="1">
    <source>
        <dbReference type="SAM" id="Phobius"/>
    </source>
</evidence>
<proteinExistence type="predicted"/>
<gene>
    <name evidence="2" type="ORF">QM089_15660</name>
</gene>
<feature type="transmembrane region" description="Helical" evidence="1">
    <location>
        <begin position="101"/>
        <end position="121"/>
    </location>
</feature>
<evidence type="ECO:0000313" key="2">
    <source>
        <dbReference type="EMBL" id="MDV5391654.1"/>
    </source>
</evidence>
<accession>A0AAE4Q2U2</accession>
<dbReference type="EMBL" id="JASGOQ010000001">
    <property type="protein sequence ID" value="MDV5391654.1"/>
    <property type="molecule type" value="Genomic_DNA"/>
</dbReference>
<dbReference type="Proteomes" id="UP001187859">
    <property type="component" value="Unassembled WGS sequence"/>
</dbReference>
<evidence type="ECO:0000313" key="3">
    <source>
        <dbReference type="Proteomes" id="UP001187859"/>
    </source>
</evidence>
<keyword evidence="1" id="KW-0812">Transmembrane</keyword>
<comment type="caution">
    <text evidence="2">The sequence shown here is derived from an EMBL/GenBank/DDBJ whole genome shotgun (WGS) entry which is preliminary data.</text>
</comment>
<feature type="transmembrane region" description="Helical" evidence="1">
    <location>
        <begin position="128"/>
        <end position="147"/>
    </location>
</feature>
<dbReference type="RefSeq" id="WP_037431501.1">
    <property type="nucleotide sequence ID" value="NZ_AP026732.1"/>
</dbReference>
<name>A0AAE4Q2U2_9GAMM</name>
<feature type="transmembrane region" description="Helical" evidence="1">
    <location>
        <begin position="173"/>
        <end position="194"/>
    </location>
</feature>
<feature type="transmembrane region" description="Helical" evidence="1">
    <location>
        <begin position="67"/>
        <end position="89"/>
    </location>
</feature>
<reference evidence="2" key="1">
    <citation type="submission" date="2023-05" db="EMBL/GenBank/DDBJ databases">
        <title>Colonisation of extended spectrum b-lactamase- and carbapenemase-producing bacteria on hospital surfaces from low- and middle-income countries.</title>
        <authorList>
            <person name="Nieto-Rosado M."/>
            <person name="Sands K."/>
            <person name="Iregbu K."/>
            <person name="Zahra R."/>
            <person name="Mazarati J.B."/>
            <person name="Mehtar S."/>
            <person name="Barnards-Group B."/>
            <person name="Walsh T.R."/>
        </authorList>
    </citation>
    <scope>NUCLEOTIDE SEQUENCE</scope>
    <source>
        <strain evidence="2">PP-E493</strain>
    </source>
</reference>
<keyword evidence="1" id="KW-1133">Transmembrane helix</keyword>
<sequence length="197" mass="23293">MEDVISQENNPLKSDEKQITVDSNIHRVPLFHVSLAKFFIMFFATFGLYQIYWFYKQWQALKEYYDLDAWPIARCIFTVFFTHSLFVYVNEYIKEDNRSYRWNHSALATVYVLLVVVSSVLNQIETLPTSLILISIVIPLAVLYPLYEAQKAINFALEPLDYEDNSSLTWLNWVWIVLFGFYWAMVIYALTVLIRLA</sequence>
<evidence type="ECO:0008006" key="4">
    <source>
        <dbReference type="Google" id="ProtNLM"/>
    </source>
</evidence>
<dbReference type="AlphaFoldDB" id="A0AAE4Q2U2"/>
<feature type="transmembrane region" description="Helical" evidence="1">
    <location>
        <begin position="35"/>
        <end position="55"/>
    </location>
</feature>
<protein>
    <recommendedName>
        <fullName evidence="4">DUF4234 domain-containing protein</fullName>
    </recommendedName>
</protein>
<organism evidence="2 3">
    <name type="scientific">Shewanella xiamenensis</name>
    <dbReference type="NCBI Taxonomy" id="332186"/>
    <lineage>
        <taxon>Bacteria</taxon>
        <taxon>Pseudomonadati</taxon>
        <taxon>Pseudomonadota</taxon>
        <taxon>Gammaproteobacteria</taxon>
        <taxon>Alteromonadales</taxon>
        <taxon>Shewanellaceae</taxon>
        <taxon>Shewanella</taxon>
    </lineage>
</organism>
<keyword evidence="1" id="KW-0472">Membrane</keyword>